<comment type="caution">
    <text evidence="3">The sequence shown here is derived from an EMBL/GenBank/DDBJ whole genome shotgun (WGS) entry which is preliminary data.</text>
</comment>
<evidence type="ECO:0000256" key="1">
    <source>
        <dbReference type="SAM" id="Coils"/>
    </source>
</evidence>
<reference evidence="3" key="1">
    <citation type="submission" date="2020-06" db="EMBL/GenBank/DDBJ databases">
        <title>Draft genome of Bugula neritina, a colonial animal packing powerful symbionts and potential medicines.</title>
        <authorList>
            <person name="Rayko M."/>
        </authorList>
    </citation>
    <scope>NUCLEOTIDE SEQUENCE [LARGE SCALE GENOMIC DNA]</scope>
    <source>
        <strain evidence="3">Kwan_BN1</strain>
    </source>
</reference>
<evidence type="ECO:0000313" key="4">
    <source>
        <dbReference type="Proteomes" id="UP000593567"/>
    </source>
</evidence>
<feature type="coiled-coil region" evidence="1">
    <location>
        <begin position="269"/>
        <end position="366"/>
    </location>
</feature>
<feature type="coiled-coil region" evidence="1">
    <location>
        <begin position="975"/>
        <end position="1163"/>
    </location>
</feature>
<sequence>MVFEDKQGLIAQHMTARDRFNEELEIIRHQKERLKQENDELQNSNKVLEDKLKCLEHTTASEIVPLKEQFQHLQQQKGQLQIELVTYCQEVEKKMKENQTLQQKLIELAEKNNELKMSNSEKEQQMLTELETLRDRLTTLKAEHQQELCQKQLQHSKELEKEKLCNHSLKSSFDIEKVALQREVSNLKNLTNELQNNIDDKNCKNLSLRDELQNLQKVQTQLMNDYQSQIAKTQNINKESNTTILEKEKETLELTKINVQLKSEIETISETSKSEIQKMAKENAELKQKLNDINEELKLAQDAHGKSKTLSEMIPSMKALLSKKESSKAILVAQQENLEREHSIALSEKTSEIITLEQQIKTLYSENTLLKSRFDDQNSKHKSVISSRYDSLVEAENASTCPDNISKMLLARKESSNQILTVENMRIKAELDRITTKFENEVKELQRRNAAQRHTISCMEKRLADVGIDDFNECKWDSNKSIAFSEPGSKLYKSPSQVKKEEESCITLNKSPNMESRFKQRSFSTSEHTRTSLEQKVFASLKIQHQAQLDRLTKNINQLSTENKLNIDRISSLESEQVTTQAELFKANNDISTLNNMLCQTRAESEKLKAAKLAHETYIAELEKDLEKLQEKHSKLQHKLKSQSPDISISKEREIAEIKTKCRAKADEENGLLQKRLEEYFTRLKILEKQNIGLETENNCLQEKVKQDLKPLLNEIELFHGKIQKLLVEKVELQERFKCELNELKNNHELELREQTNKIHHLNCQISEAVNMNEIISKELQEARENAQKKQCEIQKSRLEYTDQISSTASKLESSEKQIKKLQNDLEQQQKQISTVVENYTQLEIEYFKLKHKIADETEQHNQASICQNANVEKLSASLNENIIQYKQLQQENSKLKSAVRMLQNEKKLDEEKLSIAQQDLQHANSVGELYKSQYETCVKSAEASNGTRSELKTKCESVNVLSASSSSDGLGAKTAELTNQLTQMQNRNAELVQKIADNENKLQEMCNENTCLKSRVDSVNQKCNEYQEHNSQLNLQVDKLYSDAKQYEIESSCLKIKSDQHNDQVNMLMTQISAKDTEIELLREKIEETKIDGSKLHTNESELTAVKLKLNYEQQKAQKAEYELRCKIRSLEEKVETLKRHLEEAFRSNQSLEKYIKRLKKSFTSVFGDASQHQSSGTLIARTSSNRFNVPDQDL</sequence>
<keyword evidence="1" id="KW-0175">Coiled coil</keyword>
<feature type="coiled-coil region" evidence="1">
    <location>
        <begin position="612"/>
        <end position="639"/>
    </location>
</feature>
<dbReference type="AlphaFoldDB" id="A0A7J7JU42"/>
<feature type="coiled-coil region" evidence="1">
    <location>
        <begin position="17"/>
        <end position="58"/>
    </location>
</feature>
<feature type="compositionally biased region" description="Polar residues" evidence="2">
    <location>
        <begin position="1172"/>
        <end position="1189"/>
    </location>
</feature>
<organism evidence="3 4">
    <name type="scientific">Bugula neritina</name>
    <name type="common">Brown bryozoan</name>
    <name type="synonym">Sertularia neritina</name>
    <dbReference type="NCBI Taxonomy" id="10212"/>
    <lineage>
        <taxon>Eukaryota</taxon>
        <taxon>Metazoa</taxon>
        <taxon>Spiralia</taxon>
        <taxon>Lophotrochozoa</taxon>
        <taxon>Bryozoa</taxon>
        <taxon>Gymnolaemata</taxon>
        <taxon>Cheilostomatida</taxon>
        <taxon>Flustrina</taxon>
        <taxon>Buguloidea</taxon>
        <taxon>Bugulidae</taxon>
        <taxon>Bugula</taxon>
    </lineage>
</organism>
<feature type="coiled-coil region" evidence="1">
    <location>
        <begin position="428"/>
        <end position="462"/>
    </location>
</feature>
<gene>
    <name evidence="3" type="ORF">EB796_012253</name>
</gene>
<evidence type="ECO:0000313" key="3">
    <source>
        <dbReference type="EMBL" id="KAF6029453.1"/>
    </source>
</evidence>
<keyword evidence="4" id="KW-1185">Reference proteome</keyword>
<name>A0A7J7JU42_BUGNE</name>
<dbReference type="EMBL" id="VXIV02001815">
    <property type="protein sequence ID" value="KAF6029453.1"/>
    <property type="molecule type" value="Genomic_DNA"/>
</dbReference>
<protein>
    <submittedName>
        <fullName evidence="3">Uncharacterized protein</fullName>
    </submittedName>
</protein>
<feature type="region of interest" description="Disordered" evidence="2">
    <location>
        <begin position="1169"/>
        <end position="1196"/>
    </location>
</feature>
<dbReference type="Proteomes" id="UP000593567">
    <property type="component" value="Unassembled WGS sequence"/>
</dbReference>
<feature type="coiled-coil region" evidence="1">
    <location>
        <begin position="872"/>
        <end position="920"/>
    </location>
</feature>
<proteinExistence type="predicted"/>
<feature type="coiled-coil region" evidence="1">
    <location>
        <begin position="84"/>
        <end position="225"/>
    </location>
</feature>
<accession>A0A7J7JU42</accession>
<evidence type="ECO:0000256" key="2">
    <source>
        <dbReference type="SAM" id="MobiDB-lite"/>
    </source>
</evidence>
<feature type="coiled-coil region" evidence="1">
    <location>
        <begin position="670"/>
        <end position="846"/>
    </location>
</feature>